<dbReference type="PANTHER" id="PTHR46111">
    <property type="entry name" value="RIBOSOMAL RNA SMALL SUBUNIT METHYLTRANSFERASE I"/>
    <property type="match status" value="1"/>
</dbReference>
<sequence length="292" mass="33711">MFIQKTFKNHLPTIYLIGTPIGNLEDISFRAIDTFKSVDAILCEDTRTSSVFLKHYEINKPLISLHKFNEAERVDLIIEHLNKHENLAQISDAGVPAISDPGAKLINILRYERNYDFNVSAINVGPAYIHAICMSGFTLKENFFYGFIENKNDASKKKELREVFKSHENEIISFYESVHRIKQTINTMNEILASDTRITLNRELTKLNEEVIYGTIKEVNDFINSDDFIQKGEFVIVIENLKTKKEVSEQELIELMNEEINKGLKVKQAASVVANEYDLTKNYLYDLYLKNK</sequence>
<evidence type="ECO:0000313" key="3">
    <source>
        <dbReference type="Proteomes" id="UP000232227"/>
    </source>
</evidence>
<reference evidence="2 3" key="1">
    <citation type="submission" date="2017-09" db="EMBL/GenBank/DDBJ databases">
        <title>SPAdes assembly of the Mesoplasma lactucae genome.</title>
        <authorList>
            <person name="Knight T.F."/>
            <person name="Rubinstein R."/>
            <person name="Citino T."/>
        </authorList>
    </citation>
    <scope>NUCLEOTIDE SEQUENCE [LARGE SCALE GENOMIC DNA]</scope>
    <source>
        <strain evidence="2 3">831-C4</strain>
    </source>
</reference>
<dbReference type="InterPro" id="IPR000878">
    <property type="entry name" value="4pyrrol_Mease"/>
</dbReference>
<dbReference type="InterPro" id="IPR014777">
    <property type="entry name" value="4pyrrole_Mease_sub1"/>
</dbReference>
<evidence type="ECO:0000256" key="1">
    <source>
        <dbReference type="HAMAP-Rule" id="MF_01877"/>
    </source>
</evidence>
<dbReference type="SUPFAM" id="SSF53790">
    <property type="entry name" value="Tetrapyrrole methylase"/>
    <property type="match status" value="1"/>
</dbReference>
<gene>
    <name evidence="1 2" type="primary">rsmI</name>
    <name evidence="2" type="ORF">CP520_00575</name>
</gene>
<dbReference type="InterPro" id="IPR008189">
    <property type="entry name" value="rRNA_ssu_MeTfrase_I"/>
</dbReference>
<organism evidence="2 3">
    <name type="scientific">Mesoplasma lactucae ATCC 49193</name>
    <dbReference type="NCBI Taxonomy" id="81460"/>
    <lineage>
        <taxon>Bacteria</taxon>
        <taxon>Bacillati</taxon>
        <taxon>Mycoplasmatota</taxon>
        <taxon>Mollicutes</taxon>
        <taxon>Entomoplasmatales</taxon>
        <taxon>Entomoplasmataceae</taxon>
        <taxon>Mesoplasma</taxon>
    </lineage>
</organism>
<dbReference type="PANTHER" id="PTHR46111:SF1">
    <property type="entry name" value="RIBOSOMAL RNA SMALL SUBUNIT METHYLTRANSFERASE I"/>
    <property type="match status" value="1"/>
</dbReference>
<dbReference type="NCBIfam" id="TIGR00096">
    <property type="entry name" value="16S rRNA (cytidine(1402)-2'-O)-methyltransferase"/>
    <property type="match status" value="1"/>
</dbReference>
<accession>A0A291IQP7</accession>
<dbReference type="RefSeq" id="WP_096862543.1">
    <property type="nucleotide sequence ID" value="NZ_CP023668.1"/>
</dbReference>
<dbReference type="Proteomes" id="UP000232227">
    <property type="component" value="Chromosome"/>
</dbReference>
<keyword evidence="3" id="KW-1185">Reference proteome</keyword>
<name>A0A291IQP7_9MOLU</name>
<dbReference type="HAMAP" id="MF_01877">
    <property type="entry name" value="16SrRNA_methyltr_I"/>
    <property type="match status" value="1"/>
</dbReference>
<comment type="subcellular location">
    <subcellularLocation>
        <location evidence="1">Cytoplasm</location>
    </subcellularLocation>
</comment>
<dbReference type="InterPro" id="IPR018063">
    <property type="entry name" value="SAM_MeTrfase_RsmI_CS"/>
</dbReference>
<dbReference type="OrthoDB" id="9809084at2"/>
<keyword evidence="1 2" id="KW-0489">Methyltransferase</keyword>
<dbReference type="GO" id="GO:0005737">
    <property type="term" value="C:cytoplasm"/>
    <property type="evidence" value="ECO:0007669"/>
    <property type="project" value="UniProtKB-SubCell"/>
</dbReference>
<protein>
    <recommendedName>
        <fullName evidence="1">Ribosomal RNA small subunit methyltransferase I</fullName>
        <ecNumber evidence="1">2.1.1.198</ecNumber>
    </recommendedName>
    <alternativeName>
        <fullName evidence="1">16S rRNA 2'-O-ribose C1402 methyltransferase</fullName>
    </alternativeName>
    <alternativeName>
        <fullName evidence="1">rRNA (cytidine-2'-O-)-methyltransferase RsmI</fullName>
    </alternativeName>
</protein>
<dbReference type="EC" id="2.1.1.198" evidence="1"/>
<dbReference type="PIRSF" id="PIRSF005917">
    <property type="entry name" value="MTase_YraL"/>
    <property type="match status" value="1"/>
</dbReference>
<comment type="similarity">
    <text evidence="1">Belongs to the methyltransferase superfamily. RsmI family.</text>
</comment>
<proteinExistence type="inferred from homology"/>
<keyword evidence="1" id="KW-0949">S-adenosyl-L-methionine</keyword>
<dbReference type="Gene3D" id="3.30.950.10">
    <property type="entry name" value="Methyltransferase, Cobalt-precorrin-4 Transmethylase, Domain 2"/>
    <property type="match status" value="1"/>
</dbReference>
<dbReference type="KEGG" id="mlac:CP520_00575"/>
<comment type="catalytic activity">
    <reaction evidence="1">
        <text>cytidine(1402) in 16S rRNA + S-adenosyl-L-methionine = 2'-O-methylcytidine(1402) in 16S rRNA + S-adenosyl-L-homocysteine + H(+)</text>
        <dbReference type="Rhea" id="RHEA:42924"/>
        <dbReference type="Rhea" id="RHEA-COMP:10285"/>
        <dbReference type="Rhea" id="RHEA-COMP:10286"/>
        <dbReference type="ChEBI" id="CHEBI:15378"/>
        <dbReference type="ChEBI" id="CHEBI:57856"/>
        <dbReference type="ChEBI" id="CHEBI:59789"/>
        <dbReference type="ChEBI" id="CHEBI:74495"/>
        <dbReference type="ChEBI" id="CHEBI:82748"/>
        <dbReference type="EC" id="2.1.1.198"/>
    </reaction>
</comment>
<keyword evidence="1 2" id="KW-0808">Transferase</keyword>
<dbReference type="Gene3D" id="3.40.1010.10">
    <property type="entry name" value="Cobalt-precorrin-4 Transmethylase, Domain 1"/>
    <property type="match status" value="1"/>
</dbReference>
<comment type="function">
    <text evidence="1">Catalyzes the 2'-O-methylation of the ribose of cytidine 1402 (C1402) in 16S rRNA.</text>
</comment>
<keyword evidence="1" id="KW-0698">rRNA processing</keyword>
<dbReference type="PROSITE" id="PS01296">
    <property type="entry name" value="RSMI"/>
    <property type="match status" value="1"/>
</dbReference>
<dbReference type="CDD" id="cd11648">
    <property type="entry name" value="RsmI"/>
    <property type="match status" value="1"/>
</dbReference>
<evidence type="ECO:0000313" key="2">
    <source>
        <dbReference type="EMBL" id="ATG97255.1"/>
    </source>
</evidence>
<dbReference type="AlphaFoldDB" id="A0A291IQP7"/>
<dbReference type="Pfam" id="PF00590">
    <property type="entry name" value="TP_methylase"/>
    <property type="match status" value="1"/>
</dbReference>
<dbReference type="GO" id="GO:0070677">
    <property type="term" value="F:rRNA (cytosine-2'-O-)-methyltransferase activity"/>
    <property type="evidence" value="ECO:0007669"/>
    <property type="project" value="UniProtKB-UniRule"/>
</dbReference>
<keyword evidence="1" id="KW-0963">Cytoplasm</keyword>
<dbReference type="InterPro" id="IPR035996">
    <property type="entry name" value="4pyrrol_Methylase_sf"/>
</dbReference>
<dbReference type="EMBL" id="CP023668">
    <property type="protein sequence ID" value="ATG97255.1"/>
    <property type="molecule type" value="Genomic_DNA"/>
</dbReference>
<dbReference type="InterPro" id="IPR014776">
    <property type="entry name" value="4pyrrole_Mease_sub2"/>
</dbReference>